<gene>
    <name evidence="3" type="ORF">SU7_1517</name>
</gene>
<dbReference type="Proteomes" id="UP000006968">
    <property type="component" value="Chromosome VIII"/>
</dbReference>
<protein>
    <submittedName>
        <fullName evidence="3">Spo16p</fullName>
    </submittedName>
</protein>
<dbReference type="InterPro" id="IPR043637">
    <property type="entry name" value="Spo16_N"/>
</dbReference>
<dbReference type="GO" id="GO:0010520">
    <property type="term" value="P:regulation of reciprocal meiotic recombination"/>
    <property type="evidence" value="ECO:0007669"/>
    <property type="project" value="InterPro"/>
</dbReference>
<reference evidence="3 4" key="1">
    <citation type="journal article" date="2013" name="BMC Genomics">
        <title>High quality de novo sequencing and assembly of the Saccharomyces arboricolus genome.</title>
        <authorList>
            <person name="Liti G."/>
            <person name="Nguyen Ba A.N."/>
            <person name="Blythe M."/>
            <person name="Mueller C.A."/>
            <person name="Bergstroem A."/>
            <person name="Cubillos F.A."/>
            <person name="Dafhnis-Calas F."/>
            <person name="Khoshraftar S."/>
            <person name="Malla S."/>
            <person name="Mehta N."/>
            <person name="Siow C.C."/>
            <person name="Warringer J."/>
            <person name="Moses A.M."/>
            <person name="Louis E.J."/>
            <person name="Nieduszynski C.A."/>
        </authorList>
    </citation>
    <scope>NUCLEOTIDE SEQUENCE [LARGE SCALE GENOMIC DNA]</scope>
    <source>
        <strain evidence="4">H-6 / AS 2.3317 / CBS 10644</strain>
    </source>
</reference>
<evidence type="ECO:0000313" key="3">
    <source>
        <dbReference type="EMBL" id="EJS43386.1"/>
    </source>
</evidence>
<dbReference type="GO" id="GO:0000217">
    <property type="term" value="F:DNA secondary structure binding"/>
    <property type="evidence" value="ECO:0007669"/>
    <property type="project" value="InterPro"/>
</dbReference>
<evidence type="ECO:0000259" key="1">
    <source>
        <dbReference type="Pfam" id="PF19225"/>
    </source>
</evidence>
<dbReference type="EMBL" id="ALIE01000099">
    <property type="protein sequence ID" value="EJS43386.1"/>
    <property type="molecule type" value="Genomic_DNA"/>
</dbReference>
<dbReference type="AlphaFoldDB" id="J8Q424"/>
<comment type="caution">
    <text evidence="3">The sequence shown here is derived from an EMBL/GenBank/DDBJ whole genome shotgun (WGS) entry which is preliminary data.</text>
</comment>
<feature type="domain" description="Spo16 protein C-terminal" evidence="2">
    <location>
        <begin position="154"/>
        <end position="193"/>
    </location>
</feature>
<name>J8Q424_SACAR</name>
<evidence type="ECO:0000259" key="2">
    <source>
        <dbReference type="Pfam" id="PF21698"/>
    </source>
</evidence>
<keyword evidence="4" id="KW-1185">Reference proteome</keyword>
<organism evidence="3 4">
    <name type="scientific">Saccharomyces arboricola (strain H-6 / AS 2.3317 / CBS 10644)</name>
    <name type="common">Yeast</name>
    <dbReference type="NCBI Taxonomy" id="1160507"/>
    <lineage>
        <taxon>Eukaryota</taxon>
        <taxon>Fungi</taxon>
        <taxon>Dikarya</taxon>
        <taxon>Ascomycota</taxon>
        <taxon>Saccharomycotina</taxon>
        <taxon>Saccharomycetes</taxon>
        <taxon>Saccharomycetales</taxon>
        <taxon>Saccharomycetaceae</taxon>
        <taxon>Saccharomyces</taxon>
    </lineage>
</organism>
<accession>J8Q424</accession>
<dbReference type="InterPro" id="IPR048323">
    <property type="entry name" value="Spo16_C"/>
</dbReference>
<proteinExistence type="predicted"/>
<dbReference type="OrthoDB" id="4042759at2759"/>
<dbReference type="GO" id="GO:0007130">
    <property type="term" value="P:synaptonemal complex assembly"/>
    <property type="evidence" value="ECO:0007669"/>
    <property type="project" value="InterPro"/>
</dbReference>
<dbReference type="Pfam" id="PF21698">
    <property type="entry name" value="Spo16_C"/>
    <property type="match status" value="1"/>
</dbReference>
<sequence>MPEFIWDVQRIQAIPGVEGHSLVQCVTVDTSRLVSQLDRKLQDEESGINFVVEQLELLINSVYRQIRKGLKVPPDHTLVINLNFTVLKLSVAYWDILLERTLDLMDEEFRVGARYFITGATSVDRTRYVEANQNFQTFKSNQRRVRDSVDMDEFIDFEILIKQIIFDLFKKNNIPEQDFETILSRFHDLESLLFAFNE</sequence>
<feature type="domain" description="Spo16 protein N-terminal" evidence="1">
    <location>
        <begin position="23"/>
        <end position="146"/>
    </location>
</feature>
<evidence type="ECO:0000313" key="4">
    <source>
        <dbReference type="Proteomes" id="UP000006968"/>
    </source>
</evidence>
<dbReference type="Pfam" id="PF19225">
    <property type="entry name" value="Spo16_N"/>
    <property type="match status" value="1"/>
</dbReference>
<dbReference type="HOGENOM" id="CLU_1378842_0_0_1"/>